<dbReference type="EMBL" id="CTEC01000002">
    <property type="protein sequence ID" value="CQD18382.1"/>
    <property type="molecule type" value="Genomic_DNA"/>
</dbReference>
<evidence type="ECO:0000313" key="2">
    <source>
        <dbReference type="EMBL" id="CQD18382.1"/>
    </source>
</evidence>
<reference evidence="3" key="1">
    <citation type="submission" date="2015-03" db="EMBL/GenBank/DDBJ databases">
        <authorList>
            <person name="Urmite Genomes"/>
        </authorList>
    </citation>
    <scope>NUCLEOTIDE SEQUENCE [LARGE SCALE GENOMIC DNA]</scope>
    <source>
        <strain evidence="3">CSUR P1344</strain>
    </source>
</reference>
<feature type="domain" description="DUF732" evidence="1">
    <location>
        <begin position="8"/>
        <end position="62"/>
    </location>
</feature>
<evidence type="ECO:0000259" key="1">
    <source>
        <dbReference type="Pfam" id="PF05305"/>
    </source>
</evidence>
<proteinExistence type="predicted"/>
<organism evidence="2 3">
    <name type="scientific">Mycobacterium europaeum</name>
    <dbReference type="NCBI Taxonomy" id="761804"/>
    <lineage>
        <taxon>Bacteria</taxon>
        <taxon>Bacillati</taxon>
        <taxon>Actinomycetota</taxon>
        <taxon>Actinomycetes</taxon>
        <taxon>Mycobacteriales</taxon>
        <taxon>Mycobacteriaceae</taxon>
        <taxon>Mycobacterium</taxon>
        <taxon>Mycobacterium simiae complex</taxon>
    </lineage>
</organism>
<accession>A0A0U1DME7</accession>
<name>A0A0U1DME7_9MYCO</name>
<dbReference type="AlphaFoldDB" id="A0A0U1DME7"/>
<protein>
    <recommendedName>
        <fullName evidence="1">DUF732 domain-containing protein</fullName>
    </recommendedName>
</protein>
<sequence>MVRRHYNFPNNDALSYGHGICDKVTRGDPYAQVMGDVKSDVTPNDEFAANYLVSYAVNLLCPAEIWQLRNSAAGYQPHSG</sequence>
<dbReference type="Proteomes" id="UP000199601">
    <property type="component" value="Unassembled WGS sequence"/>
</dbReference>
<keyword evidence="3" id="KW-1185">Reference proteome</keyword>
<evidence type="ECO:0000313" key="3">
    <source>
        <dbReference type="Proteomes" id="UP000199601"/>
    </source>
</evidence>
<dbReference type="InterPro" id="IPR007969">
    <property type="entry name" value="DUF732"/>
</dbReference>
<dbReference type="Pfam" id="PF05305">
    <property type="entry name" value="DUF732"/>
    <property type="match status" value="1"/>
</dbReference>
<gene>
    <name evidence="2" type="ORF">BN000_04162</name>
</gene>